<sequence>MMRSGQTCAVRLPLFSKLFVHPMGVKERGGTMTGQVIDVVIAGGGPAGLSAALVLGRSLRSVMLIDEGKPRNAVTRRSHGFLTRDGTEPEQLRMLGREELRRYGTVDLRHDTIVSVERVAEGYFRSYTKEGLKLTSRMLVFATGMKERLPDWPGLADVYGRSVFPCPYCDGWELRDAPLALLGNCDNNLLGHIQLIRTWSRDLVVCTDGPASLNDEERGQLRERGIALYEQPIAALASSDGQLAHIALEDGLCIARSGAFIADTGAHEATDIPRLLGVGLERRGVYETGNHGLTRIPGLYIIGDAKHAFTGVAGAVSEGYEAGVAINHALAIEDW</sequence>
<protein>
    <submittedName>
        <fullName evidence="6">Thioredoxin reductase</fullName>
    </submittedName>
</protein>
<keyword evidence="3" id="KW-0285">Flavoprotein</keyword>
<evidence type="ECO:0000256" key="1">
    <source>
        <dbReference type="ARBA" id="ARBA00001974"/>
    </source>
</evidence>
<comment type="caution">
    <text evidence="6">The sequence shown here is derived from an EMBL/GenBank/DDBJ whole genome shotgun (WGS) entry which is preliminary data.</text>
</comment>
<dbReference type="GO" id="GO:0016491">
    <property type="term" value="F:oxidoreductase activity"/>
    <property type="evidence" value="ECO:0007669"/>
    <property type="project" value="UniProtKB-KW"/>
</dbReference>
<dbReference type="EMBL" id="QGTQ01000024">
    <property type="protein sequence ID" value="PWV95830.1"/>
    <property type="molecule type" value="Genomic_DNA"/>
</dbReference>
<feature type="domain" description="FAD/NAD(P)-binding" evidence="5">
    <location>
        <begin position="38"/>
        <end position="319"/>
    </location>
</feature>
<dbReference type="Proteomes" id="UP000246635">
    <property type="component" value="Unassembled WGS sequence"/>
</dbReference>
<comment type="cofactor">
    <cofactor evidence="1">
        <name>FAD</name>
        <dbReference type="ChEBI" id="CHEBI:57692"/>
    </cofactor>
</comment>
<dbReference type="AlphaFoldDB" id="A0A2V2YWU4"/>
<evidence type="ECO:0000256" key="2">
    <source>
        <dbReference type="ARBA" id="ARBA00011738"/>
    </source>
</evidence>
<dbReference type="PRINTS" id="PR00368">
    <property type="entry name" value="FADPNR"/>
</dbReference>
<dbReference type="PRINTS" id="PR00469">
    <property type="entry name" value="PNDRDTASEII"/>
</dbReference>
<accession>A0A2V2YWU4</accession>
<keyword evidence="4" id="KW-0560">Oxidoreductase</keyword>
<evidence type="ECO:0000256" key="3">
    <source>
        <dbReference type="ARBA" id="ARBA00022630"/>
    </source>
</evidence>
<reference evidence="6 7" key="1">
    <citation type="submission" date="2018-05" db="EMBL/GenBank/DDBJ databases">
        <title>Genomic Encyclopedia of Type Strains, Phase III (KMG-III): the genomes of soil and plant-associated and newly described type strains.</title>
        <authorList>
            <person name="Whitman W."/>
        </authorList>
    </citation>
    <scope>NUCLEOTIDE SEQUENCE [LARGE SCALE GENOMIC DNA]</scope>
    <source>
        <strain evidence="6 7">CECT 5696</strain>
    </source>
</reference>
<evidence type="ECO:0000313" key="6">
    <source>
        <dbReference type="EMBL" id="PWV95830.1"/>
    </source>
</evidence>
<dbReference type="InterPro" id="IPR036188">
    <property type="entry name" value="FAD/NAD-bd_sf"/>
</dbReference>
<dbReference type="Gene3D" id="3.50.50.60">
    <property type="entry name" value="FAD/NAD(P)-binding domain"/>
    <property type="match status" value="2"/>
</dbReference>
<proteinExistence type="predicted"/>
<comment type="subunit">
    <text evidence="2">Homodimer.</text>
</comment>
<dbReference type="PANTHER" id="PTHR48105">
    <property type="entry name" value="THIOREDOXIN REDUCTASE 1-RELATED-RELATED"/>
    <property type="match status" value="1"/>
</dbReference>
<dbReference type="Pfam" id="PF07992">
    <property type="entry name" value="Pyr_redox_2"/>
    <property type="match status" value="1"/>
</dbReference>
<organism evidence="6 7">
    <name type="scientific">Paenibacillus cellulosilyticus</name>
    <dbReference type="NCBI Taxonomy" id="375489"/>
    <lineage>
        <taxon>Bacteria</taxon>
        <taxon>Bacillati</taxon>
        <taxon>Bacillota</taxon>
        <taxon>Bacilli</taxon>
        <taxon>Bacillales</taxon>
        <taxon>Paenibacillaceae</taxon>
        <taxon>Paenibacillus</taxon>
    </lineage>
</organism>
<dbReference type="InterPro" id="IPR023753">
    <property type="entry name" value="FAD/NAD-binding_dom"/>
</dbReference>
<evidence type="ECO:0000313" key="7">
    <source>
        <dbReference type="Proteomes" id="UP000246635"/>
    </source>
</evidence>
<gene>
    <name evidence="6" type="ORF">DFQ01_1243</name>
</gene>
<keyword evidence="7" id="KW-1185">Reference proteome</keyword>
<dbReference type="InterPro" id="IPR050097">
    <property type="entry name" value="Ferredoxin-NADP_redctase_2"/>
</dbReference>
<dbReference type="SUPFAM" id="SSF51905">
    <property type="entry name" value="FAD/NAD(P)-binding domain"/>
    <property type="match status" value="1"/>
</dbReference>
<name>A0A2V2YWU4_9BACL</name>
<evidence type="ECO:0000259" key="5">
    <source>
        <dbReference type="Pfam" id="PF07992"/>
    </source>
</evidence>
<evidence type="ECO:0000256" key="4">
    <source>
        <dbReference type="ARBA" id="ARBA00023002"/>
    </source>
</evidence>